<keyword evidence="2" id="KW-1185">Reference proteome</keyword>
<reference evidence="1 2" key="1">
    <citation type="submission" date="2021-03" db="EMBL/GenBank/DDBJ databases">
        <title>Actinoplanes flavus sp. nov., a novel actinomycete isolated from Coconut Palm rhizosphere soil.</title>
        <authorList>
            <person name="Luo X."/>
        </authorList>
    </citation>
    <scope>NUCLEOTIDE SEQUENCE [LARGE SCALE GENOMIC DNA]</scope>
    <source>
        <strain evidence="1 2">NEAU-H7</strain>
    </source>
</reference>
<dbReference type="RefSeq" id="WP_208468658.1">
    <property type="nucleotide sequence ID" value="NZ_JAGFNS010000011.1"/>
</dbReference>
<accession>A0ABS3ULA5</accession>
<sequence length="199" mass="21381">MGEDSVTAAPRRPRWKRALTASVLLVAGAAAAIVWWGRPQLGEGGLIAAGDGMTWANDGVANTRMLVKGKPVDTVTATFSIRNSGRLPFTVHGLDAADSDDWLSRQQVTFIAGHPGEDANATPRQQVTLGPGDEATVFWSLDMHCRPPLAEGVRGELDALRFRVSWWGFPASRALELEQPITFVGDDVPAPQPGPECRT</sequence>
<evidence type="ECO:0000313" key="2">
    <source>
        <dbReference type="Proteomes" id="UP000679690"/>
    </source>
</evidence>
<dbReference type="Proteomes" id="UP000679690">
    <property type="component" value="Unassembled WGS sequence"/>
</dbReference>
<name>A0ABS3ULA5_9ACTN</name>
<protein>
    <submittedName>
        <fullName evidence="1">Uncharacterized protein</fullName>
    </submittedName>
</protein>
<evidence type="ECO:0000313" key="1">
    <source>
        <dbReference type="EMBL" id="MBO3739521.1"/>
    </source>
</evidence>
<proteinExistence type="predicted"/>
<comment type="caution">
    <text evidence="1">The sequence shown here is derived from an EMBL/GenBank/DDBJ whole genome shotgun (WGS) entry which is preliminary data.</text>
</comment>
<organism evidence="1 2">
    <name type="scientific">Actinoplanes flavus</name>
    <dbReference type="NCBI Taxonomy" id="2820290"/>
    <lineage>
        <taxon>Bacteria</taxon>
        <taxon>Bacillati</taxon>
        <taxon>Actinomycetota</taxon>
        <taxon>Actinomycetes</taxon>
        <taxon>Micromonosporales</taxon>
        <taxon>Micromonosporaceae</taxon>
        <taxon>Actinoplanes</taxon>
    </lineage>
</organism>
<dbReference type="EMBL" id="JAGFNS010000011">
    <property type="protein sequence ID" value="MBO3739521.1"/>
    <property type="molecule type" value="Genomic_DNA"/>
</dbReference>
<gene>
    <name evidence="1" type="ORF">J5X75_18565</name>
</gene>